<keyword evidence="1" id="KW-1133">Transmembrane helix</keyword>
<name>A0A517QJS3_9PLAN</name>
<dbReference type="RefSeq" id="WP_145196744.1">
    <property type="nucleotide sequence ID" value="NZ_CP036267.1"/>
</dbReference>
<evidence type="ECO:0000256" key="1">
    <source>
        <dbReference type="SAM" id="Phobius"/>
    </source>
</evidence>
<gene>
    <name evidence="2" type="ORF">Mal48_10910</name>
</gene>
<dbReference type="AlphaFoldDB" id="A0A517QJS3"/>
<keyword evidence="1" id="KW-0472">Membrane</keyword>
<feature type="transmembrane region" description="Helical" evidence="1">
    <location>
        <begin position="62"/>
        <end position="79"/>
    </location>
</feature>
<protein>
    <submittedName>
        <fullName evidence="2">Uncharacterized protein</fullName>
    </submittedName>
</protein>
<dbReference type="OrthoDB" id="215658at2"/>
<evidence type="ECO:0000313" key="2">
    <source>
        <dbReference type="EMBL" id="QDT31855.1"/>
    </source>
</evidence>
<dbReference type="Proteomes" id="UP000315724">
    <property type="component" value="Chromosome"/>
</dbReference>
<evidence type="ECO:0000313" key="3">
    <source>
        <dbReference type="Proteomes" id="UP000315724"/>
    </source>
</evidence>
<sequence>MQRDFKIVSDSIWTDPWWGYDPESVGVWGEIYRSFNLFEGMAWMVFAVLVTRRYLQRGKTRWEIVYAAAFLLFGLTDFREAYVQSAPLVLVKGVILVILLQLRRYVIQTYSPTNNWY</sequence>
<accession>A0A517QJS3</accession>
<keyword evidence="1" id="KW-0812">Transmembrane</keyword>
<proteinExistence type="predicted"/>
<dbReference type="EMBL" id="CP036267">
    <property type="protein sequence ID" value="QDT31855.1"/>
    <property type="molecule type" value="Genomic_DNA"/>
</dbReference>
<reference evidence="2 3" key="1">
    <citation type="submission" date="2019-02" db="EMBL/GenBank/DDBJ databases">
        <title>Deep-cultivation of Planctomycetes and their phenomic and genomic characterization uncovers novel biology.</title>
        <authorList>
            <person name="Wiegand S."/>
            <person name="Jogler M."/>
            <person name="Boedeker C."/>
            <person name="Pinto D."/>
            <person name="Vollmers J."/>
            <person name="Rivas-Marin E."/>
            <person name="Kohn T."/>
            <person name="Peeters S.H."/>
            <person name="Heuer A."/>
            <person name="Rast P."/>
            <person name="Oberbeckmann S."/>
            <person name="Bunk B."/>
            <person name="Jeske O."/>
            <person name="Meyerdierks A."/>
            <person name="Storesund J.E."/>
            <person name="Kallscheuer N."/>
            <person name="Luecker S."/>
            <person name="Lage O.M."/>
            <person name="Pohl T."/>
            <person name="Merkel B.J."/>
            <person name="Hornburger P."/>
            <person name="Mueller R.-W."/>
            <person name="Bruemmer F."/>
            <person name="Labrenz M."/>
            <person name="Spormann A.M."/>
            <person name="Op den Camp H."/>
            <person name="Overmann J."/>
            <person name="Amann R."/>
            <person name="Jetten M.S.M."/>
            <person name="Mascher T."/>
            <person name="Medema M.H."/>
            <person name="Devos D.P."/>
            <person name="Kaster A.-K."/>
            <person name="Ovreas L."/>
            <person name="Rohde M."/>
            <person name="Galperin M.Y."/>
            <person name="Jogler C."/>
        </authorList>
    </citation>
    <scope>NUCLEOTIDE SEQUENCE [LARGE SCALE GENOMIC DNA]</scope>
    <source>
        <strain evidence="2 3">Mal48</strain>
    </source>
</reference>
<keyword evidence="3" id="KW-1185">Reference proteome</keyword>
<dbReference type="KEGG" id="tpol:Mal48_10910"/>
<organism evidence="2 3">
    <name type="scientific">Thalassoglobus polymorphus</name>
    <dbReference type="NCBI Taxonomy" id="2527994"/>
    <lineage>
        <taxon>Bacteria</taxon>
        <taxon>Pseudomonadati</taxon>
        <taxon>Planctomycetota</taxon>
        <taxon>Planctomycetia</taxon>
        <taxon>Planctomycetales</taxon>
        <taxon>Planctomycetaceae</taxon>
        <taxon>Thalassoglobus</taxon>
    </lineage>
</organism>
<feature type="transmembrane region" description="Helical" evidence="1">
    <location>
        <begin position="85"/>
        <end position="102"/>
    </location>
</feature>